<evidence type="ECO:0000259" key="9">
    <source>
        <dbReference type="PROSITE" id="PS50262"/>
    </source>
</evidence>
<dbReference type="STRING" id="282301.A0A267H125"/>
<dbReference type="GO" id="GO:0005886">
    <property type="term" value="C:plasma membrane"/>
    <property type="evidence" value="ECO:0007669"/>
    <property type="project" value="TreeGrafter"/>
</dbReference>
<dbReference type="GO" id="GO:0004930">
    <property type="term" value="F:G protein-coupled receptor activity"/>
    <property type="evidence" value="ECO:0007669"/>
    <property type="project" value="UniProtKB-KW"/>
</dbReference>
<feature type="transmembrane region" description="Helical" evidence="8">
    <location>
        <begin position="78"/>
        <end position="96"/>
    </location>
</feature>
<name>A0A267H125_9PLAT</name>
<proteinExistence type="predicted"/>
<sequence>MSEQQLATTTAAAVVTANTSVKTALQLEEEWGSLFYTRLNSYFLIWYLPLILLIGTLGAVFCTLFIFMSKMFPKIIQVWLISICFGDFMILMWDALRMFTKMAFDYDFRDSGVVICKLQAYLGNFFFHWSAYNQAAMSIQRLIFISFPLRSRTLLTTRRVIGIWACMGLLLLFPNITYLIYWHIGKRDDCEPVDKWFYYVTTLVHLVVWGIIPLASMTISTGCISFRLIRTAGPILRRKVTELAAVEEEKH</sequence>
<evidence type="ECO:0000256" key="1">
    <source>
        <dbReference type="ARBA" id="ARBA00004141"/>
    </source>
</evidence>
<keyword evidence="7" id="KW-0807">Transducer</keyword>
<evidence type="ECO:0000256" key="6">
    <source>
        <dbReference type="ARBA" id="ARBA00023170"/>
    </source>
</evidence>
<evidence type="ECO:0000256" key="2">
    <source>
        <dbReference type="ARBA" id="ARBA00022692"/>
    </source>
</evidence>
<evidence type="ECO:0000256" key="8">
    <source>
        <dbReference type="SAM" id="Phobius"/>
    </source>
</evidence>
<feature type="transmembrane region" description="Helical" evidence="8">
    <location>
        <begin position="43"/>
        <end position="66"/>
    </location>
</feature>
<keyword evidence="3 8" id="KW-1133">Transmembrane helix</keyword>
<evidence type="ECO:0000256" key="5">
    <source>
        <dbReference type="ARBA" id="ARBA00023136"/>
    </source>
</evidence>
<evidence type="ECO:0000256" key="3">
    <source>
        <dbReference type="ARBA" id="ARBA00022989"/>
    </source>
</evidence>
<dbReference type="PANTHER" id="PTHR24243">
    <property type="entry name" value="G-PROTEIN COUPLED RECEPTOR"/>
    <property type="match status" value="1"/>
</dbReference>
<gene>
    <name evidence="10" type="ORF">BOX15_Mlig017004g1</name>
</gene>
<evidence type="ECO:0000313" key="11">
    <source>
        <dbReference type="Proteomes" id="UP000215902"/>
    </source>
</evidence>
<dbReference type="EMBL" id="NIVC01000067">
    <property type="protein sequence ID" value="PAA91991.1"/>
    <property type="molecule type" value="Genomic_DNA"/>
</dbReference>
<evidence type="ECO:0000256" key="4">
    <source>
        <dbReference type="ARBA" id="ARBA00023040"/>
    </source>
</evidence>
<dbReference type="OrthoDB" id="6234217at2759"/>
<dbReference type="CDD" id="cd00637">
    <property type="entry name" value="7tm_classA_rhodopsin-like"/>
    <property type="match status" value="1"/>
</dbReference>
<dbReference type="Gene3D" id="1.20.1070.10">
    <property type="entry name" value="Rhodopsin 7-helix transmembrane proteins"/>
    <property type="match status" value="1"/>
</dbReference>
<comment type="subcellular location">
    <subcellularLocation>
        <location evidence="1">Membrane</location>
        <topology evidence="1">Multi-pass membrane protein</topology>
    </subcellularLocation>
</comment>
<keyword evidence="2 8" id="KW-0812">Transmembrane</keyword>
<dbReference type="AlphaFoldDB" id="A0A267H125"/>
<dbReference type="PANTHER" id="PTHR24243:SF230">
    <property type="entry name" value="G-PROTEIN COUPLED RECEPTORS FAMILY 1 PROFILE DOMAIN-CONTAINING PROTEIN"/>
    <property type="match status" value="1"/>
</dbReference>
<keyword evidence="4" id="KW-0297">G-protein coupled receptor</keyword>
<accession>A0A267H125</accession>
<dbReference type="PROSITE" id="PS50262">
    <property type="entry name" value="G_PROTEIN_RECEP_F1_2"/>
    <property type="match status" value="1"/>
</dbReference>
<feature type="transmembrane region" description="Helical" evidence="8">
    <location>
        <begin position="196"/>
        <end position="229"/>
    </location>
</feature>
<keyword evidence="6" id="KW-0675">Receptor</keyword>
<feature type="transmembrane region" description="Helical" evidence="8">
    <location>
        <begin position="161"/>
        <end position="184"/>
    </location>
</feature>
<dbReference type="SUPFAM" id="SSF81321">
    <property type="entry name" value="Family A G protein-coupled receptor-like"/>
    <property type="match status" value="1"/>
</dbReference>
<evidence type="ECO:0000256" key="7">
    <source>
        <dbReference type="ARBA" id="ARBA00023224"/>
    </source>
</evidence>
<comment type="caution">
    <text evidence="10">The sequence shown here is derived from an EMBL/GenBank/DDBJ whole genome shotgun (WGS) entry which is preliminary data.</text>
</comment>
<protein>
    <recommendedName>
        <fullName evidence="9">G-protein coupled receptors family 1 profile domain-containing protein</fullName>
    </recommendedName>
</protein>
<dbReference type="InterPro" id="IPR000276">
    <property type="entry name" value="GPCR_Rhodpsn"/>
</dbReference>
<feature type="domain" description="G-protein coupled receptors family 1 profile" evidence="9">
    <location>
        <begin position="58"/>
        <end position="251"/>
    </location>
</feature>
<reference evidence="10 11" key="1">
    <citation type="submission" date="2017-06" db="EMBL/GenBank/DDBJ databases">
        <title>A platform for efficient transgenesis in Macrostomum lignano, a flatworm model organism for stem cell research.</title>
        <authorList>
            <person name="Berezikov E."/>
        </authorList>
    </citation>
    <scope>NUCLEOTIDE SEQUENCE [LARGE SCALE GENOMIC DNA]</scope>
    <source>
        <strain evidence="10">DV1</strain>
        <tissue evidence="10">Whole organism</tissue>
    </source>
</reference>
<organism evidence="10 11">
    <name type="scientific">Macrostomum lignano</name>
    <dbReference type="NCBI Taxonomy" id="282301"/>
    <lineage>
        <taxon>Eukaryota</taxon>
        <taxon>Metazoa</taxon>
        <taxon>Spiralia</taxon>
        <taxon>Lophotrochozoa</taxon>
        <taxon>Platyhelminthes</taxon>
        <taxon>Rhabditophora</taxon>
        <taxon>Macrostomorpha</taxon>
        <taxon>Macrostomida</taxon>
        <taxon>Macrostomidae</taxon>
        <taxon>Macrostomum</taxon>
    </lineage>
</organism>
<dbReference type="Proteomes" id="UP000215902">
    <property type="component" value="Unassembled WGS sequence"/>
</dbReference>
<keyword evidence="11" id="KW-1185">Reference proteome</keyword>
<keyword evidence="5 8" id="KW-0472">Membrane</keyword>
<evidence type="ECO:0000313" key="10">
    <source>
        <dbReference type="EMBL" id="PAA91991.1"/>
    </source>
</evidence>
<dbReference type="Pfam" id="PF00001">
    <property type="entry name" value="7tm_1"/>
    <property type="match status" value="1"/>
</dbReference>
<dbReference type="InterPro" id="IPR017452">
    <property type="entry name" value="GPCR_Rhodpsn_7TM"/>
</dbReference>